<organism evidence="8 9">
    <name type="scientific">Bordetella genomosp. 12</name>
    <dbReference type="NCBI Taxonomy" id="463035"/>
    <lineage>
        <taxon>Bacteria</taxon>
        <taxon>Pseudomonadati</taxon>
        <taxon>Pseudomonadota</taxon>
        <taxon>Betaproteobacteria</taxon>
        <taxon>Burkholderiales</taxon>
        <taxon>Alcaligenaceae</taxon>
        <taxon>Bordetella</taxon>
    </lineage>
</organism>
<keyword evidence="9" id="KW-1185">Reference proteome</keyword>
<dbReference type="GO" id="GO:0046872">
    <property type="term" value="F:metal ion binding"/>
    <property type="evidence" value="ECO:0007669"/>
    <property type="project" value="UniProtKB-KW"/>
</dbReference>
<protein>
    <recommendedName>
        <fullName evidence="7">JAB domain-containing protein</fullName>
    </recommendedName>
</protein>
<feature type="transmembrane region" description="Helical" evidence="6">
    <location>
        <begin position="6"/>
        <end position="27"/>
    </location>
</feature>
<evidence type="ECO:0000256" key="4">
    <source>
        <dbReference type="ARBA" id="ARBA00022833"/>
    </source>
</evidence>
<evidence type="ECO:0000313" key="9">
    <source>
        <dbReference type="Proteomes" id="UP000216429"/>
    </source>
</evidence>
<evidence type="ECO:0000259" key="7">
    <source>
        <dbReference type="Pfam" id="PF14464"/>
    </source>
</evidence>
<dbReference type="GO" id="GO:0008237">
    <property type="term" value="F:metallopeptidase activity"/>
    <property type="evidence" value="ECO:0007669"/>
    <property type="project" value="UniProtKB-KW"/>
</dbReference>
<comment type="caution">
    <text evidence="8">The sequence shown here is derived from an EMBL/GenBank/DDBJ whole genome shotgun (WGS) entry which is preliminary data.</text>
</comment>
<keyword evidence="1" id="KW-0645">Protease</keyword>
<keyword evidence="6" id="KW-0812">Transmembrane</keyword>
<dbReference type="InterPro" id="IPR028090">
    <property type="entry name" value="JAB_dom_prok"/>
</dbReference>
<dbReference type="RefSeq" id="WP_094815595.1">
    <property type="nucleotide sequence ID" value="NZ_NEVU01000003.1"/>
</dbReference>
<name>A0A261VEV4_9BORD</name>
<keyword evidence="5" id="KW-0482">Metalloprotease</keyword>
<proteinExistence type="predicted"/>
<feature type="domain" description="JAB" evidence="7">
    <location>
        <begin position="35"/>
        <end position="136"/>
    </location>
</feature>
<dbReference type="OrthoDB" id="8763200at2"/>
<sequence length="165" mass="17976">MNEEALIYALPGAIWSLVFPPDVLGVLRGNAQKSKKSREMAGQLYAKNLASDRILIDTATILTPKRSWFTGVKIDIAAVDAERAMMFAGGLHCLGFWHSHPEPIPQPSYTDQVLAAKHAVAAREEFTALVFVIIGTETFPDGLGVWVHDGTKLLRAVNVIPQAVV</sequence>
<evidence type="ECO:0000256" key="2">
    <source>
        <dbReference type="ARBA" id="ARBA00022723"/>
    </source>
</evidence>
<dbReference type="Gene3D" id="3.40.140.10">
    <property type="entry name" value="Cytidine Deaminase, domain 2"/>
    <property type="match status" value="1"/>
</dbReference>
<dbReference type="SUPFAM" id="SSF102712">
    <property type="entry name" value="JAB1/MPN domain"/>
    <property type="match status" value="1"/>
</dbReference>
<evidence type="ECO:0000256" key="5">
    <source>
        <dbReference type="ARBA" id="ARBA00023049"/>
    </source>
</evidence>
<evidence type="ECO:0000256" key="3">
    <source>
        <dbReference type="ARBA" id="ARBA00022801"/>
    </source>
</evidence>
<dbReference type="EMBL" id="NEVU01000003">
    <property type="protein sequence ID" value="OZI71683.1"/>
    <property type="molecule type" value="Genomic_DNA"/>
</dbReference>
<keyword evidence="2" id="KW-0479">Metal-binding</keyword>
<evidence type="ECO:0000313" key="8">
    <source>
        <dbReference type="EMBL" id="OZI71683.1"/>
    </source>
</evidence>
<evidence type="ECO:0000256" key="1">
    <source>
        <dbReference type="ARBA" id="ARBA00022670"/>
    </source>
</evidence>
<dbReference type="Proteomes" id="UP000216429">
    <property type="component" value="Unassembled WGS sequence"/>
</dbReference>
<keyword evidence="4" id="KW-0862">Zinc</keyword>
<dbReference type="AlphaFoldDB" id="A0A261VEV4"/>
<reference evidence="9" key="1">
    <citation type="submission" date="2017-05" db="EMBL/GenBank/DDBJ databases">
        <title>Complete and WGS of Bordetella genogroups.</title>
        <authorList>
            <person name="Spilker T."/>
            <person name="Lipuma J."/>
        </authorList>
    </citation>
    <scope>NUCLEOTIDE SEQUENCE [LARGE SCALE GENOMIC DNA]</scope>
    <source>
        <strain evidence="9">AU6712</strain>
    </source>
</reference>
<gene>
    <name evidence="8" type="ORF">CAL22_17960</name>
</gene>
<accession>A0A261VEV4</accession>
<keyword evidence="6" id="KW-0472">Membrane</keyword>
<keyword evidence="3" id="KW-0378">Hydrolase</keyword>
<dbReference type="GO" id="GO:0006508">
    <property type="term" value="P:proteolysis"/>
    <property type="evidence" value="ECO:0007669"/>
    <property type="project" value="UniProtKB-KW"/>
</dbReference>
<evidence type="ECO:0000256" key="6">
    <source>
        <dbReference type="SAM" id="Phobius"/>
    </source>
</evidence>
<keyword evidence="6" id="KW-1133">Transmembrane helix</keyword>
<dbReference type="Pfam" id="PF14464">
    <property type="entry name" value="Prok-JAB"/>
    <property type="match status" value="1"/>
</dbReference>